<dbReference type="SUPFAM" id="SSF53850">
    <property type="entry name" value="Periplasmic binding protein-like II"/>
    <property type="match status" value="1"/>
</dbReference>
<organism evidence="2 3">
    <name type="scientific">Rubritalea halochordaticola</name>
    <dbReference type="NCBI Taxonomy" id="714537"/>
    <lineage>
        <taxon>Bacteria</taxon>
        <taxon>Pseudomonadati</taxon>
        <taxon>Verrucomicrobiota</taxon>
        <taxon>Verrucomicrobiia</taxon>
        <taxon>Verrucomicrobiales</taxon>
        <taxon>Rubritaleaceae</taxon>
        <taxon>Rubritalea</taxon>
    </lineage>
</organism>
<evidence type="ECO:0008006" key="4">
    <source>
        <dbReference type="Google" id="ProtNLM"/>
    </source>
</evidence>
<dbReference type="RefSeq" id="WP_346188354.1">
    <property type="nucleotide sequence ID" value="NZ_BAABRL010000004.1"/>
</dbReference>
<keyword evidence="3" id="KW-1185">Reference proteome</keyword>
<evidence type="ECO:0000256" key="1">
    <source>
        <dbReference type="ARBA" id="ARBA00022729"/>
    </source>
</evidence>
<dbReference type="Proteomes" id="UP001424741">
    <property type="component" value="Unassembled WGS sequence"/>
</dbReference>
<gene>
    <name evidence="2" type="ORF">Rhal01_01761</name>
</gene>
<sequence length="503" mass="56112">MKKFLNRKVGVIALLMVVAFAPLVLRKGEVVSPGSADETLVVMTPHNETIRREFAEAFNAYWKAKTGKTVYVDWRTPGGTSEIRMVLDSSFKSAEERMGPDAGIGVDVFFGGGDYIFGKMAEKGRFVKLKVFEDHKSWFEGEKGIPQTFTGETYFDTEHRWVGVCLARFGICYNTDGLKRIGVDPPATWDDLGDPKYFGHLALADPTKSGSVARAFEMLVQEKIHVELNRLKREPGETEADRRARASRIGWAKGLNLIQRISANARYFTDAATKIPHDVAQGDAVAGMCVDFYGRTYNEKLKQPDGSSRVQWMSPASGSSTSVDPVAVFRGAPNPELAQAFVEFLLSEQGQVLWNKKPGSKNGPKHQALRRLPVRPDVYTKENLADFTDPEVLPYVNKGEFTYEAELTGPAFTALRMIIRAMCIDVHDELKSSWYTLAENGFPPRATAHFHDVANVSYDRTMAEIRQQVSVGKKIDTTTMATRLAATFRRNYAEAARLARAKQ</sequence>
<evidence type="ECO:0000313" key="2">
    <source>
        <dbReference type="EMBL" id="GAA5495582.1"/>
    </source>
</evidence>
<dbReference type="EMBL" id="BAABRL010000004">
    <property type="protein sequence ID" value="GAA5495582.1"/>
    <property type="molecule type" value="Genomic_DNA"/>
</dbReference>
<dbReference type="Pfam" id="PF13343">
    <property type="entry name" value="SBP_bac_6"/>
    <property type="match status" value="1"/>
</dbReference>
<comment type="caution">
    <text evidence="2">The sequence shown here is derived from an EMBL/GenBank/DDBJ whole genome shotgun (WGS) entry which is preliminary data.</text>
</comment>
<name>A0ABP9UYY6_9BACT</name>
<dbReference type="PANTHER" id="PTHR30006:SF24">
    <property type="entry name" value="SLL0237 PROTEIN"/>
    <property type="match status" value="1"/>
</dbReference>
<dbReference type="Gene3D" id="3.40.190.10">
    <property type="entry name" value="Periplasmic binding protein-like II"/>
    <property type="match status" value="2"/>
</dbReference>
<evidence type="ECO:0000313" key="3">
    <source>
        <dbReference type="Proteomes" id="UP001424741"/>
    </source>
</evidence>
<reference evidence="2 3" key="1">
    <citation type="submission" date="2024-02" db="EMBL/GenBank/DDBJ databases">
        <title>Rubritalea halochordaticola NBRC 107102.</title>
        <authorList>
            <person name="Ichikawa N."/>
            <person name="Katano-Makiyama Y."/>
            <person name="Hidaka K."/>
        </authorList>
    </citation>
    <scope>NUCLEOTIDE SEQUENCE [LARGE SCALE GENOMIC DNA]</scope>
    <source>
        <strain evidence="2 3">NBRC 107102</strain>
    </source>
</reference>
<protein>
    <recommendedName>
        <fullName evidence="4">Extracellular solute-binding protein</fullName>
    </recommendedName>
</protein>
<accession>A0ABP9UYY6</accession>
<dbReference type="PANTHER" id="PTHR30006">
    <property type="entry name" value="THIAMINE-BINDING PERIPLASMIC PROTEIN-RELATED"/>
    <property type="match status" value="1"/>
</dbReference>
<proteinExistence type="predicted"/>
<keyword evidence="1" id="KW-0732">Signal</keyword>